<evidence type="ECO:0008006" key="5">
    <source>
        <dbReference type="Google" id="ProtNLM"/>
    </source>
</evidence>
<keyword evidence="2" id="KW-0732">Signal</keyword>
<dbReference type="RefSeq" id="WP_155452767.1">
    <property type="nucleotide sequence ID" value="NZ_WNKX01000002.1"/>
</dbReference>
<accession>A0A6L6QCP8</accession>
<evidence type="ECO:0000256" key="2">
    <source>
        <dbReference type="SAM" id="SignalP"/>
    </source>
</evidence>
<dbReference type="EMBL" id="WNKX01000002">
    <property type="protein sequence ID" value="MTW09824.1"/>
    <property type="molecule type" value="Genomic_DNA"/>
</dbReference>
<reference evidence="3 4" key="1">
    <citation type="submission" date="2019-11" db="EMBL/GenBank/DDBJ databases">
        <title>Type strains purchased from KCTC, JCM and DSMZ.</title>
        <authorList>
            <person name="Lu H."/>
        </authorList>
    </citation>
    <scope>NUCLEOTIDE SEQUENCE [LARGE SCALE GENOMIC DNA]</scope>
    <source>
        <strain evidence="3 4">JCM 31587</strain>
    </source>
</reference>
<organism evidence="3 4">
    <name type="scientific">Massilia eburnea</name>
    <dbReference type="NCBI Taxonomy" id="1776165"/>
    <lineage>
        <taxon>Bacteria</taxon>
        <taxon>Pseudomonadati</taxon>
        <taxon>Pseudomonadota</taxon>
        <taxon>Betaproteobacteria</taxon>
        <taxon>Burkholderiales</taxon>
        <taxon>Oxalobacteraceae</taxon>
        <taxon>Telluria group</taxon>
        <taxon>Massilia</taxon>
    </lineage>
</organism>
<dbReference type="AlphaFoldDB" id="A0A6L6QCP8"/>
<feature type="region of interest" description="Disordered" evidence="1">
    <location>
        <begin position="21"/>
        <end position="57"/>
    </location>
</feature>
<dbReference type="Proteomes" id="UP000472320">
    <property type="component" value="Unassembled WGS sequence"/>
</dbReference>
<name>A0A6L6QCP8_9BURK</name>
<evidence type="ECO:0000256" key="1">
    <source>
        <dbReference type="SAM" id="MobiDB-lite"/>
    </source>
</evidence>
<keyword evidence="4" id="KW-1185">Reference proteome</keyword>
<feature type="signal peptide" evidence="2">
    <location>
        <begin position="1"/>
        <end position="19"/>
    </location>
</feature>
<feature type="compositionally biased region" description="Basic residues" evidence="1">
    <location>
        <begin position="25"/>
        <end position="57"/>
    </location>
</feature>
<proteinExistence type="predicted"/>
<evidence type="ECO:0000313" key="3">
    <source>
        <dbReference type="EMBL" id="MTW09824.1"/>
    </source>
</evidence>
<sequence>MKHLIVATMALALSVPAFASTTTHKTTHHKAHATTKHHAAKKTSHHKTTKATSHKAA</sequence>
<gene>
    <name evidence="3" type="ORF">GM658_04360</name>
</gene>
<comment type="caution">
    <text evidence="3">The sequence shown here is derived from an EMBL/GenBank/DDBJ whole genome shotgun (WGS) entry which is preliminary data.</text>
</comment>
<feature type="chain" id="PRO_5026804370" description="Acid-shock protein" evidence="2">
    <location>
        <begin position="20"/>
        <end position="57"/>
    </location>
</feature>
<protein>
    <recommendedName>
        <fullName evidence="5">Acid-shock protein</fullName>
    </recommendedName>
</protein>
<evidence type="ECO:0000313" key="4">
    <source>
        <dbReference type="Proteomes" id="UP000472320"/>
    </source>
</evidence>